<reference evidence="1 2" key="1">
    <citation type="submission" date="2021-06" db="EMBL/GenBank/DDBJ databases">
        <authorList>
            <person name="Sun Q."/>
            <person name="Li D."/>
        </authorList>
    </citation>
    <scope>NUCLEOTIDE SEQUENCE [LARGE SCALE GENOMIC DNA]</scope>
    <source>
        <strain evidence="1 2">MSJ-2</strain>
    </source>
</reference>
<gene>
    <name evidence="1" type="ORF">KQI82_15475</name>
</gene>
<evidence type="ECO:0000313" key="2">
    <source>
        <dbReference type="Proteomes" id="UP000787672"/>
    </source>
</evidence>
<evidence type="ECO:0000313" key="1">
    <source>
        <dbReference type="EMBL" id="MBU5628310.1"/>
    </source>
</evidence>
<comment type="caution">
    <text evidence="1">The sequence shown here is derived from an EMBL/GenBank/DDBJ whole genome shotgun (WGS) entry which is preliminary data.</text>
</comment>
<dbReference type="Proteomes" id="UP000787672">
    <property type="component" value="Unassembled WGS sequence"/>
</dbReference>
<organism evidence="1 2">
    <name type="scientific">Dysosmobacter acutus</name>
    <dbReference type="NCBI Taxonomy" id="2841504"/>
    <lineage>
        <taxon>Bacteria</taxon>
        <taxon>Bacillati</taxon>
        <taxon>Bacillota</taxon>
        <taxon>Clostridia</taxon>
        <taxon>Eubacteriales</taxon>
        <taxon>Oscillospiraceae</taxon>
        <taxon>Dysosmobacter</taxon>
    </lineage>
</organism>
<dbReference type="RefSeq" id="WP_216633569.1">
    <property type="nucleotide sequence ID" value="NZ_JAHLQN010000001.1"/>
</dbReference>
<accession>A0ABS6FE15</accession>
<dbReference type="EMBL" id="JAHLQN010000001">
    <property type="protein sequence ID" value="MBU5628310.1"/>
    <property type="molecule type" value="Genomic_DNA"/>
</dbReference>
<name>A0ABS6FE15_9FIRM</name>
<protein>
    <submittedName>
        <fullName evidence="1">HK97 gp10 family phage protein</fullName>
    </submittedName>
</protein>
<keyword evidence="2" id="KW-1185">Reference proteome</keyword>
<sequence>MGMKLDGLANFGKALVALQADIPEIMDKLVVGEGRFARDQARKICTEENIINTGDYRRNFNSSSKAIRIGTAYKIDVFNNLDYAKPLEYGFRGHFVPGHWDGKSFVYQPKDPQGGMFVHSLIPGHYTLERAVNATKRTQNARLQRRFEQELKKRGYMKHFK</sequence>
<proteinExistence type="predicted"/>